<feature type="domain" description="Multidrug resistance protein MdtA-like C-terminal permuted SH3" evidence="8">
    <location>
        <begin position="312"/>
        <end position="372"/>
    </location>
</feature>
<dbReference type="Pfam" id="PF25876">
    <property type="entry name" value="HH_MFP_RND"/>
    <property type="match status" value="1"/>
</dbReference>
<keyword evidence="3" id="KW-0175">Coiled coil</keyword>
<dbReference type="Gene3D" id="2.40.30.170">
    <property type="match status" value="1"/>
</dbReference>
<dbReference type="InterPro" id="IPR058624">
    <property type="entry name" value="MdtA-like_HH"/>
</dbReference>
<gene>
    <name evidence="9" type="ORF">D4Q52_18835</name>
</gene>
<dbReference type="GO" id="GO:0046677">
    <property type="term" value="P:response to antibiotic"/>
    <property type="evidence" value="ECO:0007669"/>
    <property type="project" value="TreeGrafter"/>
</dbReference>
<evidence type="ECO:0000256" key="1">
    <source>
        <dbReference type="ARBA" id="ARBA00004196"/>
    </source>
</evidence>
<dbReference type="GO" id="GO:0022857">
    <property type="term" value="F:transmembrane transporter activity"/>
    <property type="evidence" value="ECO:0007669"/>
    <property type="project" value="InterPro"/>
</dbReference>
<evidence type="ECO:0000259" key="7">
    <source>
        <dbReference type="Pfam" id="PF25944"/>
    </source>
</evidence>
<dbReference type="Gene3D" id="1.10.287.470">
    <property type="entry name" value="Helix hairpin bin"/>
    <property type="match status" value="1"/>
</dbReference>
<dbReference type="Pfam" id="PF25944">
    <property type="entry name" value="Beta-barrel_RND"/>
    <property type="match status" value="1"/>
</dbReference>
<feature type="signal peptide" evidence="4">
    <location>
        <begin position="1"/>
        <end position="23"/>
    </location>
</feature>
<dbReference type="InterPro" id="IPR058626">
    <property type="entry name" value="MdtA-like_b-barrel"/>
</dbReference>
<protein>
    <submittedName>
        <fullName evidence="9">Efflux RND transporter periplasmic adaptor subunit</fullName>
    </submittedName>
</protein>
<dbReference type="OrthoDB" id="9816569at2"/>
<feature type="domain" description="Multidrug resistance protein MdtA-like beta-barrel" evidence="7">
    <location>
        <begin position="224"/>
        <end position="304"/>
    </location>
</feature>
<dbReference type="Pfam" id="PF25917">
    <property type="entry name" value="BSH_RND"/>
    <property type="match status" value="1"/>
</dbReference>
<dbReference type="Gene3D" id="2.40.420.20">
    <property type="match status" value="1"/>
</dbReference>
<evidence type="ECO:0000259" key="8">
    <source>
        <dbReference type="Pfam" id="PF25967"/>
    </source>
</evidence>
<dbReference type="Gene3D" id="2.40.50.100">
    <property type="match status" value="1"/>
</dbReference>
<evidence type="ECO:0000256" key="4">
    <source>
        <dbReference type="SAM" id="SignalP"/>
    </source>
</evidence>
<dbReference type="NCBIfam" id="TIGR01730">
    <property type="entry name" value="RND_mfp"/>
    <property type="match status" value="1"/>
</dbReference>
<dbReference type="GO" id="GO:0005886">
    <property type="term" value="C:plasma membrane"/>
    <property type="evidence" value="ECO:0007669"/>
    <property type="project" value="TreeGrafter"/>
</dbReference>
<dbReference type="FunFam" id="2.40.420.20:FF:000001">
    <property type="entry name" value="Efflux RND transporter periplasmic adaptor subunit"/>
    <property type="match status" value="1"/>
</dbReference>
<dbReference type="SUPFAM" id="SSF111369">
    <property type="entry name" value="HlyD-like secretion proteins"/>
    <property type="match status" value="1"/>
</dbReference>
<dbReference type="PANTHER" id="PTHR30158:SF10">
    <property type="entry name" value="CATION EFFLUX PUMP"/>
    <property type="match status" value="1"/>
</dbReference>
<dbReference type="GO" id="GO:0030313">
    <property type="term" value="C:cell envelope"/>
    <property type="evidence" value="ECO:0007669"/>
    <property type="project" value="UniProtKB-SubCell"/>
</dbReference>
<feature type="chain" id="PRO_5019199198" evidence="4">
    <location>
        <begin position="24"/>
        <end position="400"/>
    </location>
</feature>
<name>A0A418V223_RHOPL</name>
<evidence type="ECO:0000259" key="6">
    <source>
        <dbReference type="Pfam" id="PF25917"/>
    </source>
</evidence>
<dbReference type="InterPro" id="IPR058627">
    <property type="entry name" value="MdtA-like_C"/>
</dbReference>
<dbReference type="Pfam" id="PF25967">
    <property type="entry name" value="RND-MFP_C"/>
    <property type="match status" value="1"/>
</dbReference>
<dbReference type="PANTHER" id="PTHR30158">
    <property type="entry name" value="ACRA/E-RELATED COMPONENT OF DRUG EFFLUX TRANSPORTER"/>
    <property type="match status" value="1"/>
</dbReference>
<organism evidence="9 10">
    <name type="scientific">Rhodopseudomonas palustris</name>
    <dbReference type="NCBI Taxonomy" id="1076"/>
    <lineage>
        <taxon>Bacteria</taxon>
        <taxon>Pseudomonadati</taxon>
        <taxon>Pseudomonadota</taxon>
        <taxon>Alphaproteobacteria</taxon>
        <taxon>Hyphomicrobiales</taxon>
        <taxon>Nitrobacteraceae</taxon>
        <taxon>Rhodopseudomonas</taxon>
    </lineage>
</organism>
<evidence type="ECO:0000313" key="9">
    <source>
        <dbReference type="EMBL" id="RJF69984.1"/>
    </source>
</evidence>
<evidence type="ECO:0000256" key="2">
    <source>
        <dbReference type="ARBA" id="ARBA00009477"/>
    </source>
</evidence>
<dbReference type="Proteomes" id="UP000285523">
    <property type="component" value="Unassembled WGS sequence"/>
</dbReference>
<dbReference type="EMBL" id="QYYD01000020">
    <property type="protein sequence ID" value="RJF69984.1"/>
    <property type="molecule type" value="Genomic_DNA"/>
</dbReference>
<dbReference type="AlphaFoldDB" id="A0A418V223"/>
<reference evidence="9 10" key="1">
    <citation type="submission" date="2018-09" db="EMBL/GenBank/DDBJ databases">
        <title>Draft genome sequence of Rhodopseudomonas palustris 2.1.18.</title>
        <authorList>
            <person name="Robertson S.L."/>
            <person name="Meyer T.E."/>
            <person name="Kyndt J.A."/>
        </authorList>
    </citation>
    <scope>NUCLEOTIDE SEQUENCE [LARGE SCALE GENOMIC DNA]</scope>
    <source>
        <strain evidence="9 10">2.1.18</strain>
    </source>
</reference>
<proteinExistence type="inferred from homology"/>
<comment type="caution">
    <text evidence="9">The sequence shown here is derived from an EMBL/GenBank/DDBJ whole genome shotgun (WGS) entry which is preliminary data.</text>
</comment>
<feature type="domain" description="Multidrug resistance protein MdtA-like barrel-sandwich hybrid" evidence="6">
    <location>
        <begin position="73"/>
        <end position="213"/>
    </location>
</feature>
<feature type="domain" description="Multidrug resistance protein MdtA-like alpha-helical hairpin" evidence="5">
    <location>
        <begin position="113"/>
        <end position="181"/>
    </location>
</feature>
<feature type="coiled-coil region" evidence="3">
    <location>
        <begin position="113"/>
        <end position="177"/>
    </location>
</feature>
<comment type="subcellular location">
    <subcellularLocation>
        <location evidence="1">Cell envelope</location>
    </subcellularLocation>
</comment>
<evidence type="ECO:0000256" key="3">
    <source>
        <dbReference type="SAM" id="Coils"/>
    </source>
</evidence>
<comment type="similarity">
    <text evidence="2">Belongs to the membrane fusion protein (MFP) (TC 8.A.1) family.</text>
</comment>
<dbReference type="RefSeq" id="WP_119858110.1">
    <property type="nucleotide sequence ID" value="NZ_QYYD01000020.1"/>
</dbReference>
<keyword evidence="4" id="KW-0732">Signal</keyword>
<dbReference type="InterPro" id="IPR006143">
    <property type="entry name" value="RND_pump_MFP"/>
</dbReference>
<evidence type="ECO:0000259" key="5">
    <source>
        <dbReference type="Pfam" id="PF25876"/>
    </source>
</evidence>
<accession>A0A418V223</accession>
<evidence type="ECO:0000313" key="10">
    <source>
        <dbReference type="Proteomes" id="UP000285523"/>
    </source>
</evidence>
<dbReference type="InterPro" id="IPR058625">
    <property type="entry name" value="MdtA-like_BSH"/>
</dbReference>
<sequence length="400" mass="42120">MAKTFAGYVTLGAGIVAISAALAGGAALIDRTAAQAETAAAPPPAVAASVALVESKATTPSDEFSGRLEAIERVEIRSRVAGAVQEIKFHEGTLVKKGDLLVIIDPALYAAEVDRAQAQLAAARARVVFTKADVERSQQLSSSAITQREVENRLNAYREAEANVKTAEAALRTAELNLSYTEVRAPVSGRVGKIEITVGNLIAAGPSSPLLTTLVSVNPIYASFNADEQVVARALKTLSDEKTPGAIDRIPVQMTTGTDTAPVKGKMQFVDNQVDPRSGTVRVRAVFDNADGRLMPGQFARLSMGQPKPEPALLVSERAVGTDQNKKFVMVVDPQNHAEYREVTLGASVEGMRIVASGLKAGERIVVNGLQRVRPGATIKPETVAMDGSAETTGKALAQN</sequence>